<organism evidence="1 2">
    <name type="scientific">Panagrolaimus sp. PS1159</name>
    <dbReference type="NCBI Taxonomy" id="55785"/>
    <lineage>
        <taxon>Eukaryota</taxon>
        <taxon>Metazoa</taxon>
        <taxon>Ecdysozoa</taxon>
        <taxon>Nematoda</taxon>
        <taxon>Chromadorea</taxon>
        <taxon>Rhabditida</taxon>
        <taxon>Tylenchina</taxon>
        <taxon>Panagrolaimomorpha</taxon>
        <taxon>Panagrolaimoidea</taxon>
        <taxon>Panagrolaimidae</taxon>
        <taxon>Panagrolaimus</taxon>
    </lineage>
</organism>
<proteinExistence type="predicted"/>
<evidence type="ECO:0000313" key="2">
    <source>
        <dbReference type="WBParaSite" id="PS1159_v2.g21831.t1"/>
    </source>
</evidence>
<protein>
    <submittedName>
        <fullName evidence="2">Trafficking protein particle complex subunit 11</fullName>
    </submittedName>
</protein>
<name>A0AC35FYW7_9BILA</name>
<accession>A0AC35FYW7</accession>
<dbReference type="Proteomes" id="UP000887580">
    <property type="component" value="Unplaced"/>
</dbReference>
<evidence type="ECO:0000313" key="1">
    <source>
        <dbReference type="Proteomes" id="UP000887580"/>
    </source>
</evidence>
<dbReference type="WBParaSite" id="PS1159_v2.g21831.t1">
    <property type="protein sequence ID" value="PS1159_v2.g21831.t1"/>
    <property type="gene ID" value="PS1159_v2.g21831"/>
</dbReference>
<sequence>MDAIPTPLQFIHANMKRLYLLTGLDPTNDRFHADISNSFIQNNDPSSKYELLTAQYEQFEPTDKIDLRPNVGILRVNWIEKYTQRRPAVILIFVDLEWDDPNFNEKKTECESKIHSLKQTIKCQEVRYLLVLIQRRESSTHQTERATELCTACGLVRTQLVPLNVSEGVKPHVIGAIKRSVSDFSQQFYQAIHKKIRTRRVPENHINLMIRNQFKLGYISELRNDLASAMSFYKLAFDKYSEAKIPDEDKYEYLTVASIINYKICEIYFSRGNAIDAVTQFNRHEDKFMNKNKFKPGRYPSEILADIEHAKWCMREYATFGHIFVEAANAVVLNTSVNPGKYFYSAGEFSEIANKLIEQLKDYYAGEFSEIANNLIEQLKDFYGAEHQQVTADILQPAAPLIFLGQRPWRSNVFLADPSIEHRARIALERYTSVNYEQSSIHFKRAIIHFKKIERCSRQMRVAELQLAKVLLKERNFEGALNVAERVFIMMREKNELISRWHQTLMQSFRVDLTQFKTLFVAEGYIHIDSEVCSNEAEAECEARIQNKFLDSIGFTAASFIFHIFSPSVTPQIDSFSVPSNEFLAFNFPLKQIPADFHGGCEVTFSFIELKIGNFVTFVFDNRHHNFNRFSNIIHQTARESIRVIHSEYPLELKHENIQTILKGDICLLKFSIKNNGNFTFSDITVIHSEYPLELIHENIQTILKGDICLLKFSIKNNGNFTFSDITLKTKSIVGENRTPVFSATMFTKESSSFKKRFPLTFDVQEPFTAKINVLNVEGNAVDYLFEGHRGQIEAQLKVQCDCIITGYEFHVEIENSNNPTTEILNRQVCAGDSYVLNTIVLSKTFSSLTSINLGTLSVFWKRKDTSNEVATTFNLGKANVIKSPIAISAELGERNHIIHKEIHVQISLTNLQKDPITFKMTIHRSDVFMFAGTNEIPISLEPGQTQYRTLSFVANVAGELRFPRISIECNNELDSVINSYAVKALPKAVLVLVSYFYL</sequence>
<reference evidence="2" key="1">
    <citation type="submission" date="2022-11" db="UniProtKB">
        <authorList>
            <consortium name="WormBaseParasite"/>
        </authorList>
    </citation>
    <scope>IDENTIFICATION</scope>
</reference>